<gene>
    <name evidence="8" type="ORF">DDT56_11225</name>
</gene>
<evidence type="ECO:0000256" key="3">
    <source>
        <dbReference type="ARBA" id="ARBA00007588"/>
    </source>
</evidence>
<protein>
    <submittedName>
        <fullName evidence="8">Alcaligin biosynthesis protein</fullName>
    </submittedName>
</protein>
<dbReference type="Proteomes" id="UP000296159">
    <property type="component" value="Unassembled WGS sequence"/>
</dbReference>
<dbReference type="SUPFAM" id="SSF51905">
    <property type="entry name" value="FAD/NAD(P)-binding domain"/>
    <property type="match status" value="2"/>
</dbReference>
<evidence type="ECO:0000256" key="7">
    <source>
        <dbReference type="ARBA" id="ARBA00023002"/>
    </source>
</evidence>
<keyword evidence="7" id="KW-0560">Oxidoreductase</keyword>
<dbReference type="PANTHER" id="PTHR42802">
    <property type="entry name" value="MONOOXYGENASE"/>
    <property type="match status" value="1"/>
</dbReference>
<comment type="caution">
    <text evidence="8">The sequence shown here is derived from an EMBL/GenBank/DDBJ whole genome shotgun (WGS) entry which is preliminary data.</text>
</comment>
<dbReference type="InterPro" id="IPR036188">
    <property type="entry name" value="FAD/NAD-bd_sf"/>
</dbReference>
<sequence length="441" mass="50829">MRKTYDFLAIGLGPFNLSLACLVSPLEGVESLFLDRKKAFTWHEGMLLDGTTLQNPFLADLVSMADPTSPFSYLNYCKQQGRLYTYYIRENWYLSRQEFNRYCQWVTGQLENLKFQHEVENIRYDPDLSAYIVSGSDHSRGTNFEFIAKKLVVGIGSVRHLPPGSEIRHAIHTADYLKNREYLKKCRNITIIGSGQSGAEVYRELLVDAKQHGYTLNWITRAPRFFQMENAKLTLELISPDYGNYFYGLDPAVKSALIADQRTIYNGINPSLIAEIYDLLDERRHLDAPQTRLLPNMALTECGFSPDTRHWTLEFTHTQTGEVFGHQTDGLVFATGYRYRLPAFIEGIRDRIRWDEEGRYRPFRHWAVDHQGLEIFVQNVGFQSHGLINPDLGLACYRNSRLVLALTGVDHYPAEQRTIFQDFRPPRDSGFELIARKGNAE</sequence>
<comment type="pathway">
    <text evidence="2">Siderophore biosynthesis.</text>
</comment>
<keyword evidence="5" id="KW-0274">FAD</keyword>
<dbReference type="GO" id="GO:0016491">
    <property type="term" value="F:oxidoreductase activity"/>
    <property type="evidence" value="ECO:0007669"/>
    <property type="project" value="UniProtKB-KW"/>
</dbReference>
<keyword evidence="9" id="KW-1185">Reference proteome</keyword>
<comment type="similarity">
    <text evidence="3">Belongs to the lysine N(6)-hydroxylase/L-ornithine N(5)-oxygenase family.</text>
</comment>
<dbReference type="EMBL" id="QDKH01000010">
    <property type="protein sequence ID" value="PWC16070.1"/>
    <property type="molecule type" value="Genomic_DNA"/>
</dbReference>
<proteinExistence type="inferred from homology"/>
<dbReference type="Gene3D" id="3.50.50.60">
    <property type="entry name" value="FAD/NAD(P)-binding domain"/>
    <property type="match status" value="1"/>
</dbReference>
<keyword evidence="6" id="KW-0521">NADP</keyword>
<name>A0A2U1U347_9GAMM</name>
<evidence type="ECO:0000256" key="2">
    <source>
        <dbReference type="ARBA" id="ARBA00004924"/>
    </source>
</evidence>
<dbReference type="PROSITE" id="PS51257">
    <property type="entry name" value="PROKAR_LIPOPROTEIN"/>
    <property type="match status" value="1"/>
</dbReference>
<comment type="cofactor">
    <cofactor evidence="1">
        <name>FAD</name>
        <dbReference type="ChEBI" id="CHEBI:57692"/>
    </cofactor>
</comment>
<evidence type="ECO:0000256" key="4">
    <source>
        <dbReference type="ARBA" id="ARBA00022630"/>
    </source>
</evidence>
<evidence type="ECO:0000256" key="1">
    <source>
        <dbReference type="ARBA" id="ARBA00001974"/>
    </source>
</evidence>
<dbReference type="Pfam" id="PF13434">
    <property type="entry name" value="Lys_Orn_oxgnase"/>
    <property type="match status" value="1"/>
</dbReference>
<dbReference type="AlphaFoldDB" id="A0A2U1U347"/>
<keyword evidence="4" id="KW-0285">Flavoprotein</keyword>
<evidence type="ECO:0000256" key="6">
    <source>
        <dbReference type="ARBA" id="ARBA00022857"/>
    </source>
</evidence>
<reference evidence="8 9" key="1">
    <citation type="submission" date="2018-04" db="EMBL/GenBank/DDBJ databases">
        <title>Brenneria corticis sp.nov.</title>
        <authorList>
            <person name="Li Y."/>
        </authorList>
    </citation>
    <scope>NUCLEOTIDE SEQUENCE [LARGE SCALE GENOMIC DNA]</scope>
    <source>
        <strain evidence="8 9">CFCC 11842</strain>
    </source>
</reference>
<dbReference type="RefSeq" id="WP_136166524.1">
    <property type="nucleotide sequence ID" value="NZ_KZ819078.1"/>
</dbReference>
<dbReference type="InterPro" id="IPR025700">
    <property type="entry name" value="Lys/Orn_oxygenase"/>
</dbReference>
<evidence type="ECO:0000313" key="8">
    <source>
        <dbReference type="EMBL" id="PWC16070.1"/>
    </source>
</evidence>
<dbReference type="PANTHER" id="PTHR42802:SF1">
    <property type="entry name" value="L-ORNITHINE N(5)-MONOOXYGENASE"/>
    <property type="match status" value="1"/>
</dbReference>
<organism evidence="8 9">
    <name type="scientific">Brenneria corticis</name>
    <dbReference type="NCBI Taxonomy" id="2173106"/>
    <lineage>
        <taxon>Bacteria</taxon>
        <taxon>Pseudomonadati</taxon>
        <taxon>Pseudomonadota</taxon>
        <taxon>Gammaproteobacteria</taxon>
        <taxon>Enterobacterales</taxon>
        <taxon>Pectobacteriaceae</taxon>
        <taxon>Brenneria</taxon>
    </lineage>
</organism>
<accession>A0A2U1U347</accession>
<evidence type="ECO:0000256" key="5">
    <source>
        <dbReference type="ARBA" id="ARBA00022827"/>
    </source>
</evidence>
<evidence type="ECO:0000313" key="9">
    <source>
        <dbReference type="Proteomes" id="UP000296159"/>
    </source>
</evidence>